<dbReference type="AlphaFoldDB" id="A0A1I2Y286"/>
<protein>
    <submittedName>
        <fullName evidence="2">DoxX protein</fullName>
    </submittedName>
</protein>
<evidence type="ECO:0000313" key="2">
    <source>
        <dbReference type="EMBL" id="SFH19850.1"/>
    </source>
</evidence>
<dbReference type="RefSeq" id="WP_090994281.1">
    <property type="nucleotide sequence ID" value="NZ_FOPP01000006.1"/>
</dbReference>
<keyword evidence="3" id="KW-1185">Reference proteome</keyword>
<feature type="transmembrane region" description="Helical" evidence="1">
    <location>
        <begin position="110"/>
        <end position="131"/>
    </location>
</feature>
<dbReference type="Proteomes" id="UP000199666">
    <property type="component" value="Unassembled WGS sequence"/>
</dbReference>
<feature type="transmembrane region" description="Helical" evidence="1">
    <location>
        <begin position="6"/>
        <end position="26"/>
    </location>
</feature>
<feature type="transmembrane region" description="Helical" evidence="1">
    <location>
        <begin position="85"/>
        <end position="103"/>
    </location>
</feature>
<dbReference type="OrthoDB" id="957977at2"/>
<feature type="transmembrane region" description="Helical" evidence="1">
    <location>
        <begin position="54"/>
        <end position="79"/>
    </location>
</feature>
<gene>
    <name evidence="2" type="ORF">SAMN04489864_106184</name>
</gene>
<keyword evidence="1" id="KW-0472">Membrane</keyword>
<sequence length="132" mass="14483">MDHSILTFLQILVGLFFGILFLQSGLDKVFDYDGNKGYINSVFEKTFLKNFSPLLFILITLLEVAAGLLSFGGSVYYFFTQESMLLLLGLQLSAVSLLSLFLGQRIAKDYAGAGGLVAYFLLAAFGILLFAL</sequence>
<organism evidence="2 3">
    <name type="scientific">Pedobacter insulae</name>
    <dbReference type="NCBI Taxonomy" id="414048"/>
    <lineage>
        <taxon>Bacteria</taxon>
        <taxon>Pseudomonadati</taxon>
        <taxon>Bacteroidota</taxon>
        <taxon>Sphingobacteriia</taxon>
        <taxon>Sphingobacteriales</taxon>
        <taxon>Sphingobacteriaceae</taxon>
        <taxon>Pedobacter</taxon>
    </lineage>
</organism>
<accession>A0A1I2Y286</accession>
<reference evidence="2 3" key="1">
    <citation type="submission" date="2016-10" db="EMBL/GenBank/DDBJ databases">
        <authorList>
            <person name="de Groot N.N."/>
        </authorList>
    </citation>
    <scope>NUCLEOTIDE SEQUENCE [LARGE SCALE GENOMIC DNA]</scope>
    <source>
        <strain evidence="2 3">DSM 18684</strain>
    </source>
</reference>
<dbReference type="EMBL" id="FOPP01000006">
    <property type="protein sequence ID" value="SFH19850.1"/>
    <property type="molecule type" value="Genomic_DNA"/>
</dbReference>
<name>A0A1I2Y286_9SPHI</name>
<evidence type="ECO:0000256" key="1">
    <source>
        <dbReference type="SAM" id="Phobius"/>
    </source>
</evidence>
<proteinExistence type="predicted"/>
<dbReference type="STRING" id="414048.SAMN04489864_106184"/>
<evidence type="ECO:0000313" key="3">
    <source>
        <dbReference type="Proteomes" id="UP000199666"/>
    </source>
</evidence>
<keyword evidence="1" id="KW-1133">Transmembrane helix</keyword>
<keyword evidence="1" id="KW-0812">Transmembrane</keyword>